<comment type="caution">
    <text evidence="1">The sequence shown here is derived from an EMBL/GenBank/DDBJ whole genome shotgun (WGS) entry which is preliminary data.</text>
</comment>
<sequence>MPPVRSYVIRVSVAPDGVAWDVRVPGLRSGKAPTVQVAMKPALAKHVERTGHADARQATVFV</sequence>
<gene>
    <name evidence="1" type="ORF">GCM10011575_18770</name>
</gene>
<dbReference type="RefSeq" id="WP_188894946.1">
    <property type="nucleotide sequence ID" value="NZ_BMMZ01000004.1"/>
</dbReference>
<organism evidence="1 2">
    <name type="scientific">Microlunatus endophyticus</name>
    <dbReference type="NCBI Taxonomy" id="1716077"/>
    <lineage>
        <taxon>Bacteria</taxon>
        <taxon>Bacillati</taxon>
        <taxon>Actinomycetota</taxon>
        <taxon>Actinomycetes</taxon>
        <taxon>Propionibacteriales</taxon>
        <taxon>Propionibacteriaceae</taxon>
        <taxon>Microlunatus</taxon>
    </lineage>
</organism>
<proteinExistence type="predicted"/>
<reference evidence="1" key="2">
    <citation type="submission" date="2020-09" db="EMBL/GenBank/DDBJ databases">
        <authorList>
            <person name="Sun Q."/>
            <person name="Zhou Y."/>
        </authorList>
    </citation>
    <scope>NUCLEOTIDE SEQUENCE</scope>
    <source>
        <strain evidence="1">CGMCC 4.7306</strain>
    </source>
</reference>
<evidence type="ECO:0000313" key="1">
    <source>
        <dbReference type="EMBL" id="GGL60495.1"/>
    </source>
</evidence>
<accession>A0A917S6G8</accession>
<dbReference type="Proteomes" id="UP000613840">
    <property type="component" value="Unassembled WGS sequence"/>
</dbReference>
<evidence type="ECO:0000313" key="2">
    <source>
        <dbReference type="Proteomes" id="UP000613840"/>
    </source>
</evidence>
<protein>
    <submittedName>
        <fullName evidence="1">Uncharacterized protein</fullName>
    </submittedName>
</protein>
<name>A0A917S6G8_9ACTN</name>
<dbReference type="EMBL" id="BMMZ01000004">
    <property type="protein sequence ID" value="GGL60495.1"/>
    <property type="molecule type" value="Genomic_DNA"/>
</dbReference>
<reference evidence="1" key="1">
    <citation type="journal article" date="2014" name="Int. J. Syst. Evol. Microbiol.">
        <title>Complete genome sequence of Corynebacterium casei LMG S-19264T (=DSM 44701T), isolated from a smear-ripened cheese.</title>
        <authorList>
            <consortium name="US DOE Joint Genome Institute (JGI-PGF)"/>
            <person name="Walter F."/>
            <person name="Albersmeier A."/>
            <person name="Kalinowski J."/>
            <person name="Ruckert C."/>
        </authorList>
    </citation>
    <scope>NUCLEOTIDE SEQUENCE</scope>
    <source>
        <strain evidence="1">CGMCC 4.7306</strain>
    </source>
</reference>
<dbReference type="AlphaFoldDB" id="A0A917S6G8"/>
<keyword evidence="2" id="KW-1185">Reference proteome</keyword>